<dbReference type="Gene3D" id="1.10.287.130">
    <property type="match status" value="1"/>
</dbReference>
<dbReference type="InterPro" id="IPR003594">
    <property type="entry name" value="HATPase_dom"/>
</dbReference>
<dbReference type="PANTHER" id="PTHR43711">
    <property type="entry name" value="TWO-COMPONENT HISTIDINE KINASE"/>
    <property type="match status" value="1"/>
</dbReference>
<dbReference type="SMART" id="SM00388">
    <property type="entry name" value="HisKA"/>
    <property type="match status" value="1"/>
</dbReference>
<dbReference type="InterPro" id="IPR036097">
    <property type="entry name" value="HisK_dim/P_sf"/>
</dbReference>
<dbReference type="InterPro" id="IPR004358">
    <property type="entry name" value="Sig_transdc_His_kin-like_C"/>
</dbReference>
<keyword evidence="7" id="KW-0547">Nucleotide-binding</keyword>
<evidence type="ECO:0000256" key="7">
    <source>
        <dbReference type="ARBA" id="ARBA00022741"/>
    </source>
</evidence>
<keyword evidence="10" id="KW-0902">Two-component regulatory system</keyword>
<organism evidence="15">
    <name type="scientific">Caldilineaceae bacterium SB0675_bin_29</name>
    <dbReference type="NCBI Taxonomy" id="2605266"/>
    <lineage>
        <taxon>Bacteria</taxon>
        <taxon>Bacillati</taxon>
        <taxon>Chloroflexota</taxon>
        <taxon>Caldilineae</taxon>
        <taxon>Caldilineales</taxon>
        <taxon>Caldilineaceae</taxon>
    </lineage>
</organism>
<dbReference type="InterPro" id="IPR005467">
    <property type="entry name" value="His_kinase_dom"/>
</dbReference>
<evidence type="ECO:0000256" key="5">
    <source>
        <dbReference type="ARBA" id="ARBA00022553"/>
    </source>
</evidence>
<dbReference type="SUPFAM" id="SSF158472">
    <property type="entry name" value="HAMP domain-like"/>
    <property type="match status" value="1"/>
</dbReference>
<keyword evidence="9" id="KW-0067">ATP-binding</keyword>
<dbReference type="GO" id="GO:0005886">
    <property type="term" value="C:plasma membrane"/>
    <property type="evidence" value="ECO:0007669"/>
    <property type="project" value="UniProtKB-SubCell"/>
</dbReference>
<keyword evidence="12" id="KW-0812">Transmembrane</keyword>
<dbReference type="PROSITE" id="PS50885">
    <property type="entry name" value="HAMP"/>
    <property type="match status" value="1"/>
</dbReference>
<dbReference type="CDD" id="cd00075">
    <property type="entry name" value="HATPase"/>
    <property type="match status" value="1"/>
</dbReference>
<dbReference type="CDD" id="cd06225">
    <property type="entry name" value="HAMP"/>
    <property type="match status" value="1"/>
</dbReference>
<evidence type="ECO:0000256" key="6">
    <source>
        <dbReference type="ARBA" id="ARBA00022679"/>
    </source>
</evidence>
<dbReference type="EC" id="2.7.13.3" evidence="3"/>
<dbReference type="GO" id="GO:0005524">
    <property type="term" value="F:ATP binding"/>
    <property type="evidence" value="ECO:0007669"/>
    <property type="project" value="UniProtKB-KW"/>
</dbReference>
<keyword evidence="8" id="KW-0418">Kinase</keyword>
<dbReference type="GO" id="GO:0000155">
    <property type="term" value="F:phosphorelay sensor kinase activity"/>
    <property type="evidence" value="ECO:0007669"/>
    <property type="project" value="InterPro"/>
</dbReference>
<sequence>MWRSLAVKLTLAFLAVGVSGALLVAAISGLRTRQEFARFVTERRGNPLLADLILGHYSNNNSWNGFGEWIESEPLLDVVRRRIVLVDSNHTVVFSPLTEYWGLNTAEYGLGPGIPIEKDGKRVGTIYDVNRFAAGERFPRPSPESFFLRNVNQATALAALIAGLLALVLGFLLSRALTRPLRELTSATEEMSAGQLGGQVNVYSRDEIGKLASSFNQMSSELAQASRMRKQMTADIAHDLRTPLTVLRGYTEGLRDGSIQGREDLYELLHQEVAHLQRLVEDLRTLSLADAGELPLQRRAVDPKALLERAVLAHVVLAKQKNVDLRVNAPETLPSVVVDLERMTQVLNNLVTNALRFTSEGNITLSATAHSSFVTLQVADTGIGIAGDELHHIFDRFYRADRSRSRDELAQSGLGLAIAKAIVEAHDGTIQAESTPGEGSRFSIRLPNYAN</sequence>
<evidence type="ECO:0000256" key="9">
    <source>
        <dbReference type="ARBA" id="ARBA00022840"/>
    </source>
</evidence>
<dbReference type="CDD" id="cd00082">
    <property type="entry name" value="HisKA"/>
    <property type="match status" value="1"/>
</dbReference>
<evidence type="ECO:0000256" key="4">
    <source>
        <dbReference type="ARBA" id="ARBA00022475"/>
    </source>
</evidence>
<keyword evidence="5" id="KW-0597">Phosphoprotein</keyword>
<dbReference type="PROSITE" id="PS50109">
    <property type="entry name" value="HIS_KIN"/>
    <property type="match status" value="1"/>
</dbReference>
<reference evidence="15" key="1">
    <citation type="submission" date="2019-09" db="EMBL/GenBank/DDBJ databases">
        <title>Characterisation of the sponge microbiome using genome-centric metagenomics.</title>
        <authorList>
            <person name="Engelberts J.P."/>
            <person name="Robbins S.J."/>
            <person name="De Goeij J.M."/>
            <person name="Aranda M."/>
            <person name="Bell S.C."/>
            <person name="Webster N.S."/>
        </authorList>
    </citation>
    <scope>NUCLEOTIDE SEQUENCE</scope>
    <source>
        <strain evidence="15">SB0675_bin_29</strain>
    </source>
</reference>
<name>A0A6B1G6G8_9CHLR</name>
<dbReference type="FunFam" id="3.30.565.10:FF:000023">
    <property type="entry name" value="PAS domain-containing sensor histidine kinase"/>
    <property type="match status" value="1"/>
</dbReference>
<keyword evidence="12" id="KW-1133">Transmembrane helix</keyword>
<dbReference type="Gene3D" id="3.30.565.10">
    <property type="entry name" value="Histidine kinase-like ATPase, C-terminal domain"/>
    <property type="match status" value="1"/>
</dbReference>
<keyword evidence="4" id="KW-1003">Cell membrane</keyword>
<evidence type="ECO:0000313" key="15">
    <source>
        <dbReference type="EMBL" id="MYH64020.1"/>
    </source>
</evidence>
<evidence type="ECO:0000256" key="12">
    <source>
        <dbReference type="SAM" id="Phobius"/>
    </source>
</evidence>
<evidence type="ECO:0000256" key="3">
    <source>
        <dbReference type="ARBA" id="ARBA00012438"/>
    </source>
</evidence>
<dbReference type="Pfam" id="PF02518">
    <property type="entry name" value="HATPase_c"/>
    <property type="match status" value="1"/>
</dbReference>
<comment type="catalytic activity">
    <reaction evidence="1">
        <text>ATP + protein L-histidine = ADP + protein N-phospho-L-histidine.</text>
        <dbReference type="EC" id="2.7.13.3"/>
    </reaction>
</comment>
<dbReference type="Pfam" id="PF00512">
    <property type="entry name" value="HisKA"/>
    <property type="match status" value="1"/>
</dbReference>
<dbReference type="AlphaFoldDB" id="A0A6B1G6G8"/>
<comment type="caution">
    <text evidence="15">The sequence shown here is derived from an EMBL/GenBank/DDBJ whole genome shotgun (WGS) entry which is preliminary data.</text>
</comment>
<evidence type="ECO:0000259" key="13">
    <source>
        <dbReference type="PROSITE" id="PS50109"/>
    </source>
</evidence>
<comment type="subcellular location">
    <subcellularLocation>
        <location evidence="2">Cell membrane</location>
    </subcellularLocation>
</comment>
<keyword evidence="11 12" id="KW-0472">Membrane</keyword>
<evidence type="ECO:0000256" key="8">
    <source>
        <dbReference type="ARBA" id="ARBA00022777"/>
    </source>
</evidence>
<dbReference type="InterPro" id="IPR003660">
    <property type="entry name" value="HAMP_dom"/>
</dbReference>
<evidence type="ECO:0000256" key="2">
    <source>
        <dbReference type="ARBA" id="ARBA00004236"/>
    </source>
</evidence>
<evidence type="ECO:0000259" key="14">
    <source>
        <dbReference type="PROSITE" id="PS50885"/>
    </source>
</evidence>
<accession>A0A6B1G6G8</accession>
<evidence type="ECO:0000256" key="1">
    <source>
        <dbReference type="ARBA" id="ARBA00000085"/>
    </source>
</evidence>
<dbReference type="InterPro" id="IPR036890">
    <property type="entry name" value="HATPase_C_sf"/>
</dbReference>
<dbReference type="InterPro" id="IPR050736">
    <property type="entry name" value="Sensor_HK_Regulatory"/>
</dbReference>
<dbReference type="SMART" id="SM00304">
    <property type="entry name" value="HAMP"/>
    <property type="match status" value="1"/>
</dbReference>
<dbReference type="EMBL" id="VYDA01000728">
    <property type="protein sequence ID" value="MYH64020.1"/>
    <property type="molecule type" value="Genomic_DNA"/>
</dbReference>
<dbReference type="InterPro" id="IPR003661">
    <property type="entry name" value="HisK_dim/P_dom"/>
</dbReference>
<proteinExistence type="predicted"/>
<dbReference type="PRINTS" id="PR00344">
    <property type="entry name" value="BCTRLSENSOR"/>
</dbReference>
<feature type="domain" description="Histidine kinase" evidence="13">
    <location>
        <begin position="235"/>
        <end position="450"/>
    </location>
</feature>
<feature type="domain" description="HAMP" evidence="14">
    <location>
        <begin position="175"/>
        <end position="227"/>
    </location>
</feature>
<gene>
    <name evidence="15" type="ORF">F4148_20500</name>
</gene>
<protein>
    <recommendedName>
        <fullName evidence="3">histidine kinase</fullName>
        <ecNumber evidence="3">2.7.13.3</ecNumber>
    </recommendedName>
</protein>
<dbReference type="SMART" id="SM00387">
    <property type="entry name" value="HATPase_c"/>
    <property type="match status" value="1"/>
</dbReference>
<dbReference type="Gene3D" id="6.10.340.10">
    <property type="match status" value="1"/>
</dbReference>
<feature type="transmembrane region" description="Helical" evidence="12">
    <location>
        <begin position="154"/>
        <end position="173"/>
    </location>
</feature>
<dbReference type="PANTHER" id="PTHR43711:SF1">
    <property type="entry name" value="HISTIDINE KINASE 1"/>
    <property type="match status" value="1"/>
</dbReference>
<dbReference type="SUPFAM" id="SSF47384">
    <property type="entry name" value="Homodimeric domain of signal transducing histidine kinase"/>
    <property type="match status" value="1"/>
</dbReference>
<dbReference type="SUPFAM" id="SSF55874">
    <property type="entry name" value="ATPase domain of HSP90 chaperone/DNA topoisomerase II/histidine kinase"/>
    <property type="match status" value="1"/>
</dbReference>
<evidence type="ECO:0000256" key="11">
    <source>
        <dbReference type="ARBA" id="ARBA00023136"/>
    </source>
</evidence>
<evidence type="ECO:0000256" key="10">
    <source>
        <dbReference type="ARBA" id="ARBA00023012"/>
    </source>
</evidence>
<keyword evidence="6" id="KW-0808">Transferase</keyword>
<dbReference type="Pfam" id="PF00672">
    <property type="entry name" value="HAMP"/>
    <property type="match status" value="1"/>
</dbReference>